<keyword evidence="1 3" id="KW-0479">Metal-binding</keyword>
<protein>
    <submittedName>
        <fullName evidence="6">Cytochrome C</fullName>
    </submittedName>
</protein>
<feature type="domain" description="Cytochrome c" evidence="5">
    <location>
        <begin position="19"/>
        <end position="146"/>
    </location>
</feature>
<evidence type="ECO:0000256" key="4">
    <source>
        <dbReference type="SAM" id="SignalP"/>
    </source>
</evidence>
<dbReference type="Proteomes" id="UP000027987">
    <property type="component" value="Chromosome"/>
</dbReference>
<organism evidence="6 7">
    <name type="scientific">Dyella japonica A8</name>
    <dbReference type="NCBI Taxonomy" id="1217721"/>
    <lineage>
        <taxon>Bacteria</taxon>
        <taxon>Pseudomonadati</taxon>
        <taxon>Pseudomonadota</taxon>
        <taxon>Gammaproteobacteria</taxon>
        <taxon>Lysobacterales</taxon>
        <taxon>Rhodanobacteraceae</taxon>
        <taxon>Dyella</taxon>
    </lineage>
</organism>
<evidence type="ECO:0000256" key="1">
    <source>
        <dbReference type="ARBA" id="ARBA00022723"/>
    </source>
</evidence>
<proteinExistence type="predicted"/>
<feature type="signal peptide" evidence="4">
    <location>
        <begin position="1"/>
        <end position="27"/>
    </location>
</feature>
<dbReference type="KEGG" id="dja:HY57_06565"/>
<dbReference type="EMBL" id="CP008884">
    <property type="protein sequence ID" value="AIF46953.1"/>
    <property type="molecule type" value="Genomic_DNA"/>
</dbReference>
<dbReference type="STRING" id="1217721.HY57_06565"/>
<dbReference type="AlphaFoldDB" id="A0A075K458"/>
<evidence type="ECO:0000313" key="6">
    <source>
        <dbReference type="EMBL" id="AIF46953.1"/>
    </source>
</evidence>
<keyword evidence="2 3" id="KW-0408">Iron</keyword>
<evidence type="ECO:0000313" key="7">
    <source>
        <dbReference type="Proteomes" id="UP000027987"/>
    </source>
</evidence>
<dbReference type="HOGENOM" id="CLU_049876_0_0_6"/>
<gene>
    <name evidence="6" type="ORF">HY57_06565</name>
</gene>
<keyword evidence="7" id="KW-1185">Reference proteome</keyword>
<keyword evidence="4" id="KW-0732">Signal</keyword>
<accession>A0A075K458</accession>
<keyword evidence="3" id="KW-0349">Heme</keyword>
<dbReference type="PATRIC" id="fig|1217721.7.peg.1370"/>
<evidence type="ECO:0000259" key="5">
    <source>
        <dbReference type="PROSITE" id="PS51007"/>
    </source>
</evidence>
<dbReference type="GO" id="GO:0020037">
    <property type="term" value="F:heme binding"/>
    <property type="evidence" value="ECO:0007669"/>
    <property type="project" value="InterPro"/>
</dbReference>
<evidence type="ECO:0000256" key="3">
    <source>
        <dbReference type="PROSITE-ProRule" id="PRU00433"/>
    </source>
</evidence>
<evidence type="ECO:0000256" key="2">
    <source>
        <dbReference type="ARBA" id="ARBA00023004"/>
    </source>
</evidence>
<sequence length="438" mass="47352">MTRYWPLVACYVVVVVLSLLASNGVHAVPAYARQTGSACADCHAGAYGPALTPYGMRFKLGGYTDTDGQGIKIPVAAQLIGSHNVPETGQHTTQLTEADIYLAGRISDHLGGFVKVETDNNGKDQFSTRLSNLDLRFVAKDLKIAGKDTIVGVSVNNSPGFDDPLGVLPNASTLGPPAISGTLLNLSSPNSLYNRVIGGGVYALYDDNWYGEIGTYNSMPTSVQDKLGYKLAGDPGRLSDTGYFRFAYMKDMKRQFFSVGLVALTTTRRLPRNAPGDDITDLGYDLTYQFLGNHEHIVQASYVNILEQRDYGSTPTINGLVAKSHGDAHDRTLSVTYTFKQSYALQVAHLVSTGTEDAARYPPYGKPDSTANLITLYWTPFGKDDSFTSKANLKIAATWFLFTRFNGVSNNVFGAPPGAPMLRAKDLDAFTLSASIAF</sequence>
<name>A0A075K458_9GAMM</name>
<dbReference type="GO" id="GO:0046872">
    <property type="term" value="F:metal ion binding"/>
    <property type="evidence" value="ECO:0007669"/>
    <property type="project" value="UniProtKB-KW"/>
</dbReference>
<dbReference type="InterPro" id="IPR009056">
    <property type="entry name" value="Cyt_c-like_dom"/>
</dbReference>
<reference evidence="6 7" key="1">
    <citation type="submission" date="2014-07" db="EMBL/GenBank/DDBJ databases">
        <title>Complete Genome Sequence of Dyella japonica Strain A8 Isolated from Malaysian Tropical Soil.</title>
        <authorList>
            <person name="Hui R.K.H."/>
            <person name="Chen J.-W."/>
            <person name="Chan K.-G."/>
            <person name="Leung F.C.C."/>
        </authorList>
    </citation>
    <scope>NUCLEOTIDE SEQUENCE [LARGE SCALE GENOMIC DNA]</scope>
    <source>
        <strain evidence="6 7">A8</strain>
    </source>
</reference>
<feature type="chain" id="PRO_5001707546" evidence="4">
    <location>
        <begin position="28"/>
        <end position="438"/>
    </location>
</feature>
<dbReference type="GO" id="GO:0009055">
    <property type="term" value="F:electron transfer activity"/>
    <property type="evidence" value="ECO:0007669"/>
    <property type="project" value="InterPro"/>
</dbReference>
<dbReference type="PROSITE" id="PS51007">
    <property type="entry name" value="CYTC"/>
    <property type="match status" value="1"/>
</dbReference>